<dbReference type="PROSITE" id="PS00383">
    <property type="entry name" value="TYR_PHOSPHATASE_1"/>
    <property type="match status" value="1"/>
</dbReference>
<keyword evidence="3" id="KW-1185">Reference proteome</keyword>
<accession>A0A0C9LWW0</accession>
<proteinExistence type="predicted"/>
<dbReference type="SUPFAM" id="SSF53474">
    <property type="entry name" value="alpha/beta-Hydrolases"/>
    <property type="match status" value="1"/>
</dbReference>
<dbReference type="GO" id="GO:0004721">
    <property type="term" value="F:phosphoprotein phosphatase activity"/>
    <property type="evidence" value="ECO:0007669"/>
    <property type="project" value="InterPro"/>
</dbReference>
<dbReference type="InterPro" id="IPR026893">
    <property type="entry name" value="Tyr/Ser_Pase_IphP-type"/>
</dbReference>
<evidence type="ECO:0000313" key="2">
    <source>
        <dbReference type="EMBL" id="GAN09210.1"/>
    </source>
</evidence>
<dbReference type="Pfam" id="PF13350">
    <property type="entry name" value="Y_phosphatase3"/>
    <property type="match status" value="1"/>
</dbReference>
<name>A0A0C9LWW0_9FUNG</name>
<sequence length="545" mass="61689">MTLTSITNESGETIVGHLIEKSNDKIILIVHGEQGKYLHCLESSQGLIYTFLLTEDVFTGHKDGLYQPTLAERLPFTSFRFDLSGHGESEGKSNFSHIAKHTADIHAVARHFENLGYEIFAVIAYGRGSLSGLKYATTCDKPLAHYINIAAPFENKEINVSENDKVYQKGELVSIKISKSDIELFHEWDNSHVVRMPKTTCVHTIHGIQDETVPASHAAMYANKISNHTLTLVPDADHQFTNQHNFLIDTIIDHFDTHTKDAYQKALLMGQHVSVCIPRWIDIPGVKNFRDIGGWPLKDGSGYIRERIVFRCGHLVDITQKGIETLNRLNVIAAFDFRSDPEIERQGVMPQVNGLTRYPSAMFTEADYSPAALATRWKGYFEGATGFPKVYAVILEKGAPQYRKIFLHLIENHSITSTKSIIVHCTAGKDRTGIFGMLLLGLCGVDDEVIANEYALSNLGYWEPEHELQRKAEMLNATINDMRMVMSAPYLAMKETIRQLKEKYGSIEGYVRKECKLTSNEIQRLRDLMVVPIRFEERQLFRPKI</sequence>
<dbReference type="Gene3D" id="3.40.50.1820">
    <property type="entry name" value="alpha/beta hydrolase"/>
    <property type="match status" value="1"/>
</dbReference>
<evidence type="ECO:0000313" key="3">
    <source>
        <dbReference type="Proteomes" id="UP000053815"/>
    </source>
</evidence>
<dbReference type="InterPro" id="IPR029058">
    <property type="entry name" value="AB_hydrolase_fold"/>
</dbReference>
<dbReference type="AlphaFoldDB" id="A0A0C9LWW0"/>
<dbReference type="InterPro" id="IPR029021">
    <property type="entry name" value="Prot-tyrosine_phosphatase-like"/>
</dbReference>
<evidence type="ECO:0000259" key="1">
    <source>
        <dbReference type="PROSITE" id="PS50056"/>
    </source>
</evidence>
<dbReference type="PANTHER" id="PTHR31126">
    <property type="entry name" value="TYROSINE-PROTEIN PHOSPHATASE"/>
    <property type="match status" value="1"/>
</dbReference>
<dbReference type="SUPFAM" id="SSF52799">
    <property type="entry name" value="(Phosphotyrosine protein) phosphatases II"/>
    <property type="match status" value="1"/>
</dbReference>
<organism evidence="2">
    <name type="scientific">Mucor ambiguus</name>
    <dbReference type="NCBI Taxonomy" id="91626"/>
    <lineage>
        <taxon>Eukaryota</taxon>
        <taxon>Fungi</taxon>
        <taxon>Fungi incertae sedis</taxon>
        <taxon>Mucoromycota</taxon>
        <taxon>Mucoromycotina</taxon>
        <taxon>Mucoromycetes</taxon>
        <taxon>Mucorales</taxon>
        <taxon>Mucorineae</taxon>
        <taxon>Mucoraceae</taxon>
        <taxon>Mucor</taxon>
    </lineage>
</organism>
<feature type="domain" description="Tyrosine specific protein phosphatases" evidence="1">
    <location>
        <begin position="404"/>
        <end position="435"/>
    </location>
</feature>
<dbReference type="OrthoDB" id="9988524at2759"/>
<dbReference type="EMBL" id="DF836539">
    <property type="protein sequence ID" value="GAN09210.1"/>
    <property type="molecule type" value="Genomic_DNA"/>
</dbReference>
<dbReference type="PROSITE" id="PS50056">
    <property type="entry name" value="TYR_PHOSPHATASE_2"/>
    <property type="match status" value="1"/>
</dbReference>
<gene>
    <name evidence="2" type="ORF">MAM1_0250c08732</name>
</gene>
<dbReference type="Gene3D" id="3.90.190.10">
    <property type="entry name" value="Protein tyrosine phosphatase superfamily"/>
    <property type="match status" value="1"/>
</dbReference>
<reference evidence="2" key="1">
    <citation type="submission" date="2014-09" db="EMBL/GenBank/DDBJ databases">
        <title>Draft genome sequence of an oleaginous Mucoromycotina fungus Mucor ambiguus NBRC6742.</title>
        <authorList>
            <person name="Takeda I."/>
            <person name="Yamane N."/>
            <person name="Morita T."/>
            <person name="Tamano K."/>
            <person name="Machida M."/>
            <person name="Baker S."/>
            <person name="Koike H."/>
        </authorList>
    </citation>
    <scope>NUCLEOTIDE SEQUENCE</scope>
    <source>
        <strain evidence="2">NBRC 6742</strain>
    </source>
</reference>
<dbReference type="InterPro" id="IPR016130">
    <property type="entry name" value="Tyr_Pase_AS"/>
</dbReference>
<dbReference type="InterPro" id="IPR000387">
    <property type="entry name" value="Tyr_Pase_dom"/>
</dbReference>
<protein>
    <recommendedName>
        <fullName evidence="1">Tyrosine specific protein phosphatases domain-containing protein</fullName>
    </recommendedName>
</protein>
<dbReference type="PANTHER" id="PTHR31126:SF1">
    <property type="entry name" value="TYROSINE SPECIFIC PROTEIN PHOSPHATASES DOMAIN-CONTAINING PROTEIN"/>
    <property type="match status" value="1"/>
</dbReference>
<dbReference type="Proteomes" id="UP000053815">
    <property type="component" value="Unassembled WGS sequence"/>
</dbReference>
<dbReference type="STRING" id="91626.A0A0C9LWW0"/>